<gene>
    <name evidence="1" type="ORF">JIN78_14895</name>
</gene>
<accession>A0A934VM43</accession>
<organism evidence="1 2">
    <name type="scientific">Roseibacillus ishigakijimensis</name>
    <dbReference type="NCBI Taxonomy" id="454146"/>
    <lineage>
        <taxon>Bacteria</taxon>
        <taxon>Pseudomonadati</taxon>
        <taxon>Verrucomicrobiota</taxon>
        <taxon>Verrucomicrobiia</taxon>
        <taxon>Verrucomicrobiales</taxon>
        <taxon>Verrucomicrobiaceae</taxon>
        <taxon>Roseibacillus</taxon>
    </lineage>
</organism>
<dbReference type="RefSeq" id="WP_200392789.1">
    <property type="nucleotide sequence ID" value="NZ_JAENIO010000050.1"/>
</dbReference>
<evidence type="ECO:0000313" key="2">
    <source>
        <dbReference type="Proteomes" id="UP000604083"/>
    </source>
</evidence>
<reference evidence="1" key="1">
    <citation type="submission" date="2021-01" db="EMBL/GenBank/DDBJ databases">
        <title>Modified the classification status of verrucomicrobia.</title>
        <authorList>
            <person name="Feng X."/>
        </authorList>
    </citation>
    <scope>NUCLEOTIDE SEQUENCE</scope>
    <source>
        <strain evidence="1">KCTC 12986</strain>
    </source>
</reference>
<sequence>MNSSNAVSRQRIQNSIDKTFAKKKSNFDRKTKRDFSLSGSPRFSGFEDVADWDNYISEMAIRDWALFKVEVANLPLNEKLASLNLLIYYDRINQLDLLKLASQELNPTQMSTFLLSFFSYQGERNPQALDRFLSVLPSGRMKNDAIQVAFSRVRETDLVEAVKMANELDFYDESCVAMESLLSGVSSFDFERVSRFLGSEAVVWKDDGFREMLLVETWKAKLYSLSADGKTDLIRKRFSALEVEDRKVVEKMISDKFPLVYFDAYKGEFVEGEFWKCPRHR</sequence>
<dbReference type="Proteomes" id="UP000604083">
    <property type="component" value="Unassembled WGS sequence"/>
</dbReference>
<evidence type="ECO:0000313" key="1">
    <source>
        <dbReference type="EMBL" id="MBK1835354.1"/>
    </source>
</evidence>
<dbReference type="EMBL" id="JAENIO010000050">
    <property type="protein sequence ID" value="MBK1835354.1"/>
    <property type="molecule type" value="Genomic_DNA"/>
</dbReference>
<dbReference type="AlphaFoldDB" id="A0A934VM43"/>
<keyword evidence="2" id="KW-1185">Reference proteome</keyword>
<name>A0A934VM43_9BACT</name>
<comment type="caution">
    <text evidence="1">The sequence shown here is derived from an EMBL/GenBank/DDBJ whole genome shotgun (WGS) entry which is preliminary data.</text>
</comment>
<proteinExistence type="predicted"/>
<protein>
    <submittedName>
        <fullName evidence="1">Uncharacterized protein</fullName>
    </submittedName>
</protein>